<dbReference type="AlphaFoldDB" id="A0AAV4YDK5"/>
<organism evidence="2 3">
    <name type="scientific">Caerostris extrusa</name>
    <name type="common">Bark spider</name>
    <name type="synonym">Caerostris bankana</name>
    <dbReference type="NCBI Taxonomy" id="172846"/>
    <lineage>
        <taxon>Eukaryota</taxon>
        <taxon>Metazoa</taxon>
        <taxon>Ecdysozoa</taxon>
        <taxon>Arthropoda</taxon>
        <taxon>Chelicerata</taxon>
        <taxon>Arachnida</taxon>
        <taxon>Araneae</taxon>
        <taxon>Araneomorphae</taxon>
        <taxon>Entelegynae</taxon>
        <taxon>Araneoidea</taxon>
        <taxon>Araneidae</taxon>
        <taxon>Caerostris</taxon>
    </lineage>
</organism>
<name>A0AAV4YDK5_CAEEX</name>
<proteinExistence type="predicted"/>
<dbReference type="Proteomes" id="UP001054945">
    <property type="component" value="Unassembled WGS sequence"/>
</dbReference>
<accession>A0AAV4YDK5</accession>
<evidence type="ECO:0000256" key="1">
    <source>
        <dbReference type="SAM" id="MobiDB-lite"/>
    </source>
</evidence>
<feature type="compositionally biased region" description="Polar residues" evidence="1">
    <location>
        <begin position="49"/>
        <end position="62"/>
    </location>
</feature>
<dbReference type="EMBL" id="BPLR01019237">
    <property type="protein sequence ID" value="GIZ05223.1"/>
    <property type="molecule type" value="Genomic_DNA"/>
</dbReference>
<evidence type="ECO:0000313" key="2">
    <source>
        <dbReference type="EMBL" id="GIZ05223.1"/>
    </source>
</evidence>
<reference evidence="2 3" key="1">
    <citation type="submission" date="2021-06" db="EMBL/GenBank/DDBJ databases">
        <title>Caerostris extrusa draft genome.</title>
        <authorList>
            <person name="Kono N."/>
            <person name="Arakawa K."/>
        </authorList>
    </citation>
    <scope>NUCLEOTIDE SEQUENCE [LARGE SCALE GENOMIC DNA]</scope>
</reference>
<gene>
    <name evidence="2" type="ORF">CEXT_290461</name>
</gene>
<evidence type="ECO:0000313" key="3">
    <source>
        <dbReference type="Proteomes" id="UP001054945"/>
    </source>
</evidence>
<feature type="region of interest" description="Disordered" evidence="1">
    <location>
        <begin position="1"/>
        <end position="79"/>
    </location>
</feature>
<keyword evidence="3" id="KW-1185">Reference proteome</keyword>
<sequence length="79" mass="8823">MPMDRPPNNQQQRLIEPKNPTKDGGRRWLHLPRQTPGFRGTPAGAKRPQISTTNSFLSNNITPEVADEEVTPLSNPHGK</sequence>
<feature type="compositionally biased region" description="Basic and acidic residues" evidence="1">
    <location>
        <begin position="15"/>
        <end position="26"/>
    </location>
</feature>
<comment type="caution">
    <text evidence="2">The sequence shown here is derived from an EMBL/GenBank/DDBJ whole genome shotgun (WGS) entry which is preliminary data.</text>
</comment>
<protein>
    <submittedName>
        <fullName evidence="2">Uncharacterized protein</fullName>
    </submittedName>
</protein>